<evidence type="ECO:0000313" key="3">
    <source>
        <dbReference type="Proteomes" id="UP000199227"/>
    </source>
</evidence>
<proteinExistence type="predicted"/>
<dbReference type="EMBL" id="FOXB01000007">
    <property type="protein sequence ID" value="SFP12979.1"/>
    <property type="molecule type" value="Genomic_DNA"/>
</dbReference>
<sequence>MKWLDEFKIALIEENDTKISSLLSSIPSFNTIEENQEAMALIDQARKTYILKKNRLAKQMQQLEKSRKFLLSSENKTKHPKLDIHS</sequence>
<evidence type="ECO:0000313" key="2">
    <source>
        <dbReference type="EMBL" id="SFP12979.1"/>
    </source>
</evidence>
<accession>A0A1I5MTZ7</accession>
<gene>
    <name evidence="2" type="ORF">SAMN05216234_10719</name>
</gene>
<dbReference type="RefSeq" id="WP_092911341.1">
    <property type="nucleotide sequence ID" value="NZ_FOXB01000007.1"/>
</dbReference>
<keyword evidence="1" id="KW-0175">Coiled coil</keyword>
<dbReference type="Proteomes" id="UP000199227">
    <property type="component" value="Unassembled WGS sequence"/>
</dbReference>
<protein>
    <submittedName>
        <fullName evidence="2">Uncharacterized protein</fullName>
    </submittedName>
</protein>
<evidence type="ECO:0000256" key="1">
    <source>
        <dbReference type="SAM" id="Coils"/>
    </source>
</evidence>
<feature type="coiled-coil region" evidence="1">
    <location>
        <begin position="46"/>
        <end position="73"/>
    </location>
</feature>
<keyword evidence="3" id="KW-1185">Reference proteome</keyword>
<reference evidence="2 3" key="1">
    <citation type="submission" date="2016-10" db="EMBL/GenBank/DDBJ databases">
        <authorList>
            <person name="de Groot N.N."/>
        </authorList>
    </citation>
    <scope>NUCLEOTIDE SEQUENCE [LARGE SCALE GENOMIC DNA]</scope>
    <source>
        <strain evidence="2 3">EP1-55-1</strain>
    </source>
</reference>
<organism evidence="2 3">
    <name type="scientific">Hydrogenimonas thermophila</name>
    <dbReference type="NCBI Taxonomy" id="223786"/>
    <lineage>
        <taxon>Bacteria</taxon>
        <taxon>Pseudomonadati</taxon>
        <taxon>Campylobacterota</taxon>
        <taxon>Epsilonproteobacteria</taxon>
        <taxon>Campylobacterales</taxon>
        <taxon>Hydrogenimonadaceae</taxon>
        <taxon>Hydrogenimonas</taxon>
    </lineage>
</organism>
<name>A0A1I5MTZ7_9BACT</name>
<dbReference type="OrthoDB" id="5339942at2"/>
<dbReference type="AlphaFoldDB" id="A0A1I5MTZ7"/>
<dbReference type="STRING" id="223786.SAMN05216234_10719"/>